<proteinExistence type="predicted"/>
<dbReference type="EMBL" id="QJKJ01004454">
    <property type="protein sequence ID" value="RDX94113.1"/>
    <property type="molecule type" value="Genomic_DNA"/>
</dbReference>
<evidence type="ECO:0000313" key="2">
    <source>
        <dbReference type="Proteomes" id="UP000257109"/>
    </source>
</evidence>
<keyword evidence="2" id="KW-1185">Reference proteome</keyword>
<accession>A0A371GUK2</accession>
<sequence>DQPDHHFSPLQGIGDGSFRWYAGPPHLPLSVPNRKRYYQLQAIRGNLIEQLFSNLLAITIYTFQDLAIHFVLRFVANKAKMLEVANLFDIKKMKGEMLKQYLACFNNSTVQPANIEKIRARIEKHIEAEEDSTDRLEVEREG</sequence>
<evidence type="ECO:0008006" key="3">
    <source>
        <dbReference type="Google" id="ProtNLM"/>
    </source>
</evidence>
<reference evidence="1" key="1">
    <citation type="submission" date="2018-05" db="EMBL/GenBank/DDBJ databases">
        <title>Draft genome of Mucuna pruriens seed.</title>
        <authorList>
            <person name="Nnadi N.E."/>
            <person name="Vos R."/>
            <person name="Hasami M.H."/>
            <person name="Devisetty U.K."/>
            <person name="Aguiy J.C."/>
        </authorList>
    </citation>
    <scope>NUCLEOTIDE SEQUENCE [LARGE SCALE GENOMIC DNA]</scope>
    <source>
        <strain evidence="1">JCA_2017</strain>
    </source>
</reference>
<dbReference type="OrthoDB" id="1740536at2759"/>
<organism evidence="1 2">
    <name type="scientific">Mucuna pruriens</name>
    <name type="common">Velvet bean</name>
    <name type="synonym">Dolichos pruriens</name>
    <dbReference type="NCBI Taxonomy" id="157652"/>
    <lineage>
        <taxon>Eukaryota</taxon>
        <taxon>Viridiplantae</taxon>
        <taxon>Streptophyta</taxon>
        <taxon>Embryophyta</taxon>
        <taxon>Tracheophyta</taxon>
        <taxon>Spermatophyta</taxon>
        <taxon>Magnoliopsida</taxon>
        <taxon>eudicotyledons</taxon>
        <taxon>Gunneridae</taxon>
        <taxon>Pentapetalae</taxon>
        <taxon>rosids</taxon>
        <taxon>fabids</taxon>
        <taxon>Fabales</taxon>
        <taxon>Fabaceae</taxon>
        <taxon>Papilionoideae</taxon>
        <taxon>50 kb inversion clade</taxon>
        <taxon>NPAAA clade</taxon>
        <taxon>indigoferoid/millettioid clade</taxon>
        <taxon>Phaseoleae</taxon>
        <taxon>Mucuna</taxon>
    </lineage>
</organism>
<gene>
    <name evidence="1" type="ORF">CR513_23546</name>
</gene>
<protein>
    <recommendedName>
        <fullName evidence="3">Retrotransposon gag domain-containing protein</fullName>
    </recommendedName>
</protein>
<feature type="non-terminal residue" evidence="1">
    <location>
        <position position="1"/>
    </location>
</feature>
<name>A0A371GUK2_MUCPR</name>
<feature type="non-terminal residue" evidence="1">
    <location>
        <position position="142"/>
    </location>
</feature>
<dbReference type="Proteomes" id="UP000257109">
    <property type="component" value="Unassembled WGS sequence"/>
</dbReference>
<evidence type="ECO:0000313" key="1">
    <source>
        <dbReference type="EMBL" id="RDX94113.1"/>
    </source>
</evidence>
<comment type="caution">
    <text evidence="1">The sequence shown here is derived from an EMBL/GenBank/DDBJ whole genome shotgun (WGS) entry which is preliminary data.</text>
</comment>
<dbReference type="AlphaFoldDB" id="A0A371GUK2"/>